<accession>A0A174KEV2</accession>
<evidence type="ECO:0000256" key="8">
    <source>
        <dbReference type="SAM" id="Phobius"/>
    </source>
</evidence>
<feature type="transmembrane region" description="Helical" evidence="8">
    <location>
        <begin position="72"/>
        <end position="94"/>
    </location>
</feature>
<feature type="transmembrane region" description="Helical" evidence="8">
    <location>
        <begin position="136"/>
        <end position="153"/>
    </location>
</feature>
<name>A0A174KEV2_9FIRM</name>
<dbReference type="GO" id="GO:0009372">
    <property type="term" value="P:quorum sensing"/>
    <property type="evidence" value="ECO:0007669"/>
    <property type="project" value="UniProtKB-KW"/>
</dbReference>
<keyword evidence="3" id="KW-0645">Protease</keyword>
<keyword evidence="4 8" id="KW-0812">Transmembrane</keyword>
<evidence type="ECO:0000313" key="9">
    <source>
        <dbReference type="EMBL" id="CUP09301.1"/>
    </source>
</evidence>
<evidence type="ECO:0000313" key="10">
    <source>
        <dbReference type="Proteomes" id="UP000095602"/>
    </source>
</evidence>
<dbReference type="AlphaFoldDB" id="A0A174KEV2"/>
<organism evidence="9 10">
    <name type="scientific">Agathobacter rectalis</name>
    <dbReference type="NCBI Taxonomy" id="39491"/>
    <lineage>
        <taxon>Bacteria</taxon>
        <taxon>Bacillati</taxon>
        <taxon>Bacillota</taxon>
        <taxon>Clostridia</taxon>
        <taxon>Lachnospirales</taxon>
        <taxon>Lachnospiraceae</taxon>
        <taxon>Agathobacter</taxon>
    </lineage>
</organism>
<sequence>MITKWAIYIVNQLIKVSRKKINSEQLDIYIYGLECFLNTFITITLLTIWGIFSHSLSSTLLWVLTFSLLRHFIGGVHAPTQLTCILASFFLGCINKWSTVFITQNTCLYVLLAFMCLLFAPTSNNKMSLSSTQKKLHKIISILIIFTGLLIFYKIGHSNLTATIFYSFLCAIILMLIETILHLRINLFH</sequence>
<evidence type="ECO:0000256" key="5">
    <source>
        <dbReference type="ARBA" id="ARBA00022801"/>
    </source>
</evidence>
<dbReference type="GO" id="GO:0006508">
    <property type="term" value="P:proteolysis"/>
    <property type="evidence" value="ECO:0007669"/>
    <property type="project" value="UniProtKB-KW"/>
</dbReference>
<reference evidence="9 10" key="1">
    <citation type="submission" date="2015-09" db="EMBL/GenBank/DDBJ databases">
        <authorList>
            <consortium name="Pathogen Informatics"/>
        </authorList>
    </citation>
    <scope>NUCLEOTIDE SEQUENCE [LARGE SCALE GENOMIC DNA]</scope>
    <source>
        <strain evidence="9 10">2789STDY5834884</strain>
    </source>
</reference>
<evidence type="ECO:0000256" key="7">
    <source>
        <dbReference type="ARBA" id="ARBA00023136"/>
    </source>
</evidence>
<evidence type="ECO:0000256" key="6">
    <source>
        <dbReference type="ARBA" id="ARBA00022989"/>
    </source>
</evidence>
<keyword evidence="1" id="KW-1003">Cell membrane</keyword>
<dbReference type="Proteomes" id="UP000095602">
    <property type="component" value="Unassembled WGS sequence"/>
</dbReference>
<feature type="transmembrane region" description="Helical" evidence="8">
    <location>
        <begin position="106"/>
        <end position="124"/>
    </location>
</feature>
<proteinExistence type="predicted"/>
<evidence type="ECO:0000256" key="4">
    <source>
        <dbReference type="ARBA" id="ARBA00022692"/>
    </source>
</evidence>
<keyword evidence="5" id="KW-0378">Hydrolase</keyword>
<protein>
    <submittedName>
        <fullName evidence="9">Membrane protein putatively involved in post-translational modification of the autoinducing quorum-sensing peptide</fullName>
    </submittedName>
</protein>
<dbReference type="RefSeq" id="WP_015517023.1">
    <property type="nucleotide sequence ID" value="NZ_CZAJ01000016.1"/>
</dbReference>
<dbReference type="Pfam" id="PF04647">
    <property type="entry name" value="AgrB"/>
    <property type="match status" value="1"/>
</dbReference>
<keyword evidence="6 8" id="KW-1133">Transmembrane helix</keyword>
<dbReference type="EMBL" id="CZAJ01000016">
    <property type="protein sequence ID" value="CUP09301.1"/>
    <property type="molecule type" value="Genomic_DNA"/>
</dbReference>
<dbReference type="GO" id="GO:0008233">
    <property type="term" value="F:peptidase activity"/>
    <property type="evidence" value="ECO:0007669"/>
    <property type="project" value="UniProtKB-KW"/>
</dbReference>
<keyword evidence="7 8" id="KW-0472">Membrane</keyword>
<evidence type="ECO:0000256" key="2">
    <source>
        <dbReference type="ARBA" id="ARBA00022654"/>
    </source>
</evidence>
<dbReference type="InterPro" id="IPR006741">
    <property type="entry name" value="AgrB"/>
</dbReference>
<feature type="transmembrane region" description="Helical" evidence="8">
    <location>
        <begin position="28"/>
        <end position="52"/>
    </location>
</feature>
<feature type="transmembrane region" description="Helical" evidence="8">
    <location>
        <begin position="165"/>
        <end position="185"/>
    </location>
</feature>
<keyword evidence="2" id="KW-0673">Quorum sensing</keyword>
<dbReference type="GO" id="GO:0016020">
    <property type="term" value="C:membrane"/>
    <property type="evidence" value="ECO:0007669"/>
    <property type="project" value="InterPro"/>
</dbReference>
<gene>
    <name evidence="9" type="ORF">ERS852497_01856</name>
</gene>
<evidence type="ECO:0000256" key="1">
    <source>
        <dbReference type="ARBA" id="ARBA00022475"/>
    </source>
</evidence>
<evidence type="ECO:0000256" key="3">
    <source>
        <dbReference type="ARBA" id="ARBA00022670"/>
    </source>
</evidence>